<dbReference type="EMBL" id="JBHUOK010000003">
    <property type="protein sequence ID" value="MFD2788460.1"/>
    <property type="molecule type" value="Genomic_DNA"/>
</dbReference>
<organism evidence="2 3">
    <name type="scientific">Arenibacter antarcticus</name>
    <dbReference type="NCBI Taxonomy" id="2040469"/>
    <lineage>
        <taxon>Bacteria</taxon>
        <taxon>Pseudomonadati</taxon>
        <taxon>Bacteroidota</taxon>
        <taxon>Flavobacteriia</taxon>
        <taxon>Flavobacteriales</taxon>
        <taxon>Flavobacteriaceae</taxon>
        <taxon>Arenibacter</taxon>
    </lineage>
</organism>
<protein>
    <submittedName>
        <fullName evidence="2">DUF4199 domain-containing protein</fullName>
    </submittedName>
</protein>
<dbReference type="RefSeq" id="WP_251807202.1">
    <property type="nucleotide sequence ID" value="NZ_CP166679.1"/>
</dbReference>
<feature type="transmembrane region" description="Helical" evidence="1">
    <location>
        <begin position="79"/>
        <end position="100"/>
    </location>
</feature>
<evidence type="ECO:0000313" key="2">
    <source>
        <dbReference type="EMBL" id="MFD2788460.1"/>
    </source>
</evidence>
<sequence>MKKFRLELKWAIRFVLASLAWMILEKTVGLHDVHIAKHPIYTNLFAIVAIVIYVLALLDKRKTDFNGKMSWKQGFNSGIVISIIVAVFSPLTQYITSTIITPEYFNNVIAYVVETGKMSQEAAEGYFSLGSYIIQGFFGALTMGIVTSAIVAFFVKKQ</sequence>
<feature type="transmembrane region" description="Helical" evidence="1">
    <location>
        <begin position="39"/>
        <end position="58"/>
    </location>
</feature>
<dbReference type="Pfam" id="PF13858">
    <property type="entry name" value="DUF4199"/>
    <property type="match status" value="1"/>
</dbReference>
<keyword evidence="1" id="KW-0812">Transmembrane</keyword>
<keyword evidence="1" id="KW-0472">Membrane</keyword>
<gene>
    <name evidence="2" type="ORF">ACFS1K_01650</name>
</gene>
<proteinExistence type="predicted"/>
<keyword evidence="1" id="KW-1133">Transmembrane helix</keyword>
<evidence type="ECO:0000313" key="3">
    <source>
        <dbReference type="Proteomes" id="UP001597532"/>
    </source>
</evidence>
<keyword evidence="3" id="KW-1185">Reference proteome</keyword>
<accession>A0ABW5VAZ1</accession>
<evidence type="ECO:0000256" key="1">
    <source>
        <dbReference type="SAM" id="Phobius"/>
    </source>
</evidence>
<reference evidence="3" key="1">
    <citation type="journal article" date="2019" name="Int. J. Syst. Evol. Microbiol.">
        <title>The Global Catalogue of Microorganisms (GCM) 10K type strain sequencing project: providing services to taxonomists for standard genome sequencing and annotation.</title>
        <authorList>
            <consortium name="The Broad Institute Genomics Platform"/>
            <consortium name="The Broad Institute Genome Sequencing Center for Infectious Disease"/>
            <person name="Wu L."/>
            <person name="Ma J."/>
        </authorList>
    </citation>
    <scope>NUCLEOTIDE SEQUENCE [LARGE SCALE GENOMIC DNA]</scope>
    <source>
        <strain evidence="3">KCTC 52924</strain>
    </source>
</reference>
<comment type="caution">
    <text evidence="2">The sequence shown here is derived from an EMBL/GenBank/DDBJ whole genome shotgun (WGS) entry which is preliminary data.</text>
</comment>
<name>A0ABW5VAZ1_9FLAO</name>
<feature type="transmembrane region" description="Helical" evidence="1">
    <location>
        <begin position="132"/>
        <end position="155"/>
    </location>
</feature>
<dbReference type="Proteomes" id="UP001597532">
    <property type="component" value="Unassembled WGS sequence"/>
</dbReference>
<dbReference type="InterPro" id="IPR025250">
    <property type="entry name" value="DUF4199"/>
</dbReference>